<dbReference type="RefSeq" id="WP_092332720.1">
    <property type="nucleotide sequence ID" value="NZ_FNCP01000009.1"/>
</dbReference>
<dbReference type="Gene3D" id="1.20.1290.10">
    <property type="entry name" value="AhpD-like"/>
    <property type="match status" value="1"/>
</dbReference>
<accession>A0A1G7ZBA0</accession>
<reference evidence="2" key="1">
    <citation type="submission" date="2016-10" db="EMBL/GenBank/DDBJ databases">
        <authorList>
            <person name="Varghese N."/>
            <person name="Submissions S."/>
        </authorList>
    </citation>
    <scope>NUCLEOTIDE SEQUENCE [LARGE SCALE GENOMIC DNA]</scope>
    <source>
        <strain evidence="2">DSM 8344</strain>
    </source>
</reference>
<evidence type="ECO:0008006" key="3">
    <source>
        <dbReference type="Google" id="ProtNLM"/>
    </source>
</evidence>
<dbReference type="AlphaFoldDB" id="A0A1G7ZBA0"/>
<name>A0A1G7ZBA0_9FIRM</name>
<dbReference type="PROSITE" id="PS51257">
    <property type="entry name" value="PROKAR_LIPOPROTEIN"/>
    <property type="match status" value="1"/>
</dbReference>
<protein>
    <recommendedName>
        <fullName evidence="3">Carboxymuconolactone decarboxylase family protein</fullName>
    </recommendedName>
</protein>
<sequence>MSLDQRTTIISQISAAVACNALAALRLSITEGLNIGLTKEEIQEVISLAKEVQQQPISHVTHMTDQILRESKKKAHEHSAHCGCGGHHA</sequence>
<gene>
    <name evidence="1" type="ORF">SAMN05443529_10962</name>
</gene>
<dbReference type="EMBL" id="FNCP01000009">
    <property type="protein sequence ID" value="SDH05867.1"/>
    <property type="molecule type" value="Genomic_DNA"/>
</dbReference>
<dbReference type="OrthoDB" id="1799199at2"/>
<dbReference type="InterPro" id="IPR029032">
    <property type="entry name" value="AhpD-like"/>
</dbReference>
<dbReference type="SUPFAM" id="SSF69118">
    <property type="entry name" value="AhpD-like"/>
    <property type="match status" value="1"/>
</dbReference>
<proteinExistence type="predicted"/>
<evidence type="ECO:0000313" key="1">
    <source>
        <dbReference type="EMBL" id="SDH05867.1"/>
    </source>
</evidence>
<evidence type="ECO:0000313" key="2">
    <source>
        <dbReference type="Proteomes" id="UP000198656"/>
    </source>
</evidence>
<keyword evidence="2" id="KW-1185">Reference proteome</keyword>
<dbReference type="Proteomes" id="UP000198656">
    <property type="component" value="Unassembled WGS sequence"/>
</dbReference>
<organism evidence="1 2">
    <name type="scientific">Desulfosporosinus hippei DSM 8344</name>
    <dbReference type="NCBI Taxonomy" id="1121419"/>
    <lineage>
        <taxon>Bacteria</taxon>
        <taxon>Bacillati</taxon>
        <taxon>Bacillota</taxon>
        <taxon>Clostridia</taxon>
        <taxon>Eubacteriales</taxon>
        <taxon>Desulfitobacteriaceae</taxon>
        <taxon>Desulfosporosinus</taxon>
    </lineage>
</organism>
<dbReference type="STRING" id="1121419.SAMN05443529_10962"/>